<keyword evidence="2" id="KW-1185">Reference proteome</keyword>
<comment type="caution">
    <text evidence="1">The sequence shown here is derived from an EMBL/GenBank/DDBJ whole genome shotgun (WGS) entry which is preliminary data.</text>
</comment>
<accession>A0A397RYY2</accession>
<sequence>MIQTSTSNLPTVAEVSCDKLLVGIYSNLENYKKESLEKEKINYNDSKENWEKFEREFIREDIDNMNIINRMILEIDNIWGRYKNVEKCIEDEMLEKYYDQNNINHKYKVERKKIDNNKVLLKWSKIMNEKEEDIIKIERRRWKIRNINYIERLLDITEKKNIFWRLEESKKEGKFKKNIKISKGINEIIDINEIEELIPINRYSIYWNRKLINDQIRDKVKKYNKLKYLGEWLNLNVNKKLITKLNDREINWKKTMEYIINNREGGMTITSDKDKRDRSYNIKNLIEQLPTYTIMTRQNNEIYDVKCPRCKKEEETWIHIWQCEANEVKIEDIIKDEIDNQIKQLNQEYILINKEIWYKRITEILIKRSNYIEGGYIFHEIIKGIFNKQRYEMELQYQIKSSMEQLIINIARKTREVIWNKRCDQVIELEKK</sequence>
<protein>
    <submittedName>
        <fullName evidence="1">Uncharacterized protein</fullName>
    </submittedName>
</protein>
<dbReference type="EMBL" id="QKYT01001298">
    <property type="protein sequence ID" value="RIA79440.1"/>
    <property type="molecule type" value="Genomic_DNA"/>
</dbReference>
<dbReference type="OrthoDB" id="10671143at2759"/>
<proteinExistence type="predicted"/>
<reference evidence="1 2" key="1">
    <citation type="submission" date="2018-06" db="EMBL/GenBank/DDBJ databases">
        <title>Comparative genomics reveals the genomic features of Rhizophagus irregularis, R. cerebriforme, R. diaphanum and Gigaspora rosea, and their symbiotic lifestyle signature.</title>
        <authorList>
            <person name="Morin E."/>
            <person name="San Clemente H."/>
            <person name="Chen E.C.H."/>
            <person name="De La Providencia I."/>
            <person name="Hainaut M."/>
            <person name="Kuo A."/>
            <person name="Kohler A."/>
            <person name="Murat C."/>
            <person name="Tang N."/>
            <person name="Roy S."/>
            <person name="Loubradou J."/>
            <person name="Henrissat B."/>
            <person name="Grigoriev I.V."/>
            <person name="Corradi N."/>
            <person name="Roux C."/>
            <person name="Martin F.M."/>
        </authorList>
    </citation>
    <scope>NUCLEOTIDE SEQUENCE [LARGE SCALE GENOMIC DNA]</scope>
    <source>
        <strain evidence="1 2">DAOM 227022</strain>
    </source>
</reference>
<dbReference type="Proteomes" id="UP000265703">
    <property type="component" value="Unassembled WGS sequence"/>
</dbReference>
<evidence type="ECO:0000313" key="2">
    <source>
        <dbReference type="Proteomes" id="UP000265703"/>
    </source>
</evidence>
<name>A0A397RYY2_9GLOM</name>
<gene>
    <name evidence="1" type="ORF">C1645_840684</name>
</gene>
<organism evidence="1 2">
    <name type="scientific">Glomus cerebriforme</name>
    <dbReference type="NCBI Taxonomy" id="658196"/>
    <lineage>
        <taxon>Eukaryota</taxon>
        <taxon>Fungi</taxon>
        <taxon>Fungi incertae sedis</taxon>
        <taxon>Mucoromycota</taxon>
        <taxon>Glomeromycotina</taxon>
        <taxon>Glomeromycetes</taxon>
        <taxon>Glomerales</taxon>
        <taxon>Glomeraceae</taxon>
        <taxon>Glomus</taxon>
    </lineage>
</organism>
<evidence type="ECO:0000313" key="1">
    <source>
        <dbReference type="EMBL" id="RIA79440.1"/>
    </source>
</evidence>
<dbReference type="STRING" id="658196.A0A397RYY2"/>
<dbReference type="AlphaFoldDB" id="A0A397RYY2"/>